<organism evidence="2 3">
    <name type="scientific">Syntrophobotulus glycolicus (strain DSM 8271 / FlGlyR)</name>
    <dbReference type="NCBI Taxonomy" id="645991"/>
    <lineage>
        <taxon>Bacteria</taxon>
        <taxon>Bacillati</taxon>
        <taxon>Bacillota</taxon>
        <taxon>Clostridia</taxon>
        <taxon>Eubacteriales</taxon>
        <taxon>Desulfitobacteriaceae</taxon>
        <taxon>Syntrophobotulus</taxon>
    </lineage>
</organism>
<dbReference type="AlphaFoldDB" id="F0SVR4"/>
<dbReference type="KEGG" id="sgy:Sgly_1313"/>
<feature type="transmembrane region" description="Helical" evidence="1">
    <location>
        <begin position="118"/>
        <end position="144"/>
    </location>
</feature>
<keyword evidence="1" id="KW-1133">Transmembrane helix</keyword>
<evidence type="ECO:0000313" key="3">
    <source>
        <dbReference type="Proteomes" id="UP000007488"/>
    </source>
</evidence>
<reference evidence="2 3" key="1">
    <citation type="journal article" date="2011" name="Stand. Genomic Sci.">
        <title>Complete genome sequence of Syntrophobotulus glycolicus type strain (FlGlyR).</title>
        <authorList>
            <person name="Han C."/>
            <person name="Mwirichia R."/>
            <person name="Chertkov O."/>
            <person name="Held B."/>
            <person name="Lapidus A."/>
            <person name="Nolan M."/>
            <person name="Lucas S."/>
            <person name="Hammon N."/>
            <person name="Deshpande S."/>
            <person name="Cheng J.F."/>
            <person name="Tapia R."/>
            <person name="Goodwin L."/>
            <person name="Pitluck S."/>
            <person name="Huntemann M."/>
            <person name="Liolios K."/>
            <person name="Ivanova N."/>
            <person name="Pagani I."/>
            <person name="Mavromatis K."/>
            <person name="Ovchinikova G."/>
            <person name="Pati A."/>
            <person name="Chen A."/>
            <person name="Palaniappan K."/>
            <person name="Land M."/>
            <person name="Hauser L."/>
            <person name="Brambilla E.M."/>
            <person name="Rohde M."/>
            <person name="Spring S."/>
            <person name="Sikorski J."/>
            <person name="Goker M."/>
            <person name="Woyke T."/>
            <person name="Bristow J."/>
            <person name="Eisen J.A."/>
            <person name="Markowitz V."/>
            <person name="Hugenholtz P."/>
            <person name="Kyrpides N.C."/>
            <person name="Klenk H.P."/>
            <person name="Detter J.C."/>
        </authorList>
    </citation>
    <scope>NUCLEOTIDE SEQUENCE [LARGE SCALE GENOMIC DNA]</scope>
    <source>
        <strain evidence="3">DSM 8271 / FlGlyR</strain>
    </source>
</reference>
<dbReference type="EMBL" id="CP002547">
    <property type="protein sequence ID" value="ADY55620.1"/>
    <property type="molecule type" value="Genomic_DNA"/>
</dbReference>
<feature type="transmembrane region" description="Helical" evidence="1">
    <location>
        <begin position="48"/>
        <end position="68"/>
    </location>
</feature>
<protein>
    <submittedName>
        <fullName evidence="2">Uncharacterized protein</fullName>
    </submittedName>
</protein>
<dbReference type="Proteomes" id="UP000007488">
    <property type="component" value="Chromosome"/>
</dbReference>
<evidence type="ECO:0000313" key="2">
    <source>
        <dbReference type="EMBL" id="ADY55620.1"/>
    </source>
</evidence>
<accession>F0SVR4</accession>
<feature type="transmembrane region" description="Helical" evidence="1">
    <location>
        <begin position="21"/>
        <end position="42"/>
    </location>
</feature>
<gene>
    <name evidence="2" type="ordered locus">Sgly_1313</name>
</gene>
<dbReference type="InterPro" id="IPR046664">
    <property type="entry name" value="DUF6773"/>
</dbReference>
<keyword evidence="1" id="KW-0472">Membrane</keyword>
<dbReference type="RefSeq" id="WP_013624490.1">
    <property type="nucleotide sequence ID" value="NC_015172.1"/>
</dbReference>
<proteinExistence type="predicted"/>
<dbReference type="HOGENOM" id="CLU_137995_0_0_9"/>
<dbReference type="OrthoDB" id="2664524at2"/>
<reference evidence="3" key="2">
    <citation type="submission" date="2011-02" db="EMBL/GenBank/DDBJ databases">
        <title>The complete genome of Syntrophobotulus glycolicus DSM 8271.</title>
        <authorList>
            <person name="Lucas S."/>
            <person name="Copeland A."/>
            <person name="Lapidus A."/>
            <person name="Bruce D."/>
            <person name="Goodwin L."/>
            <person name="Pitluck S."/>
            <person name="Kyrpides N."/>
            <person name="Mavromatis K."/>
            <person name="Pagani I."/>
            <person name="Ivanova N."/>
            <person name="Mikhailova N."/>
            <person name="Chertkov O."/>
            <person name="Held B."/>
            <person name="Detter J.C."/>
            <person name="Tapia R."/>
            <person name="Han C."/>
            <person name="Land M."/>
            <person name="Hauser L."/>
            <person name="Markowitz V."/>
            <person name="Cheng J.-F."/>
            <person name="Hugenholtz P."/>
            <person name="Woyke T."/>
            <person name="Wu D."/>
            <person name="Spring S."/>
            <person name="Schroeder M."/>
            <person name="Brambilla E."/>
            <person name="Klenk H.-P."/>
            <person name="Eisen J.A."/>
        </authorList>
    </citation>
    <scope>NUCLEOTIDE SEQUENCE [LARGE SCALE GENOMIC DNA]</scope>
    <source>
        <strain evidence="3">DSM 8271 / FlGlyR</strain>
    </source>
</reference>
<dbReference type="STRING" id="645991.Sgly_1313"/>
<dbReference type="Pfam" id="PF20563">
    <property type="entry name" value="DUF6773"/>
    <property type="match status" value="1"/>
</dbReference>
<dbReference type="eggNOG" id="ENOG5032V6I">
    <property type="taxonomic scope" value="Bacteria"/>
</dbReference>
<evidence type="ECO:0000256" key="1">
    <source>
        <dbReference type="SAM" id="Phobius"/>
    </source>
</evidence>
<keyword evidence="1" id="KW-0812">Transmembrane</keyword>
<keyword evidence="3" id="KW-1185">Reference proteome</keyword>
<sequence length="163" mass="18357">MKIKKIKDERVLQLNNKIQSEAYFVVLFLAAASVFIKCYVMDMSFSQYAVELGIIILSTAYIAVRSMVVGYNFMNTSKGGKALIVSAVLALSLAISIINGIRNYSLYGDKYTGVFDGLFIAVFVITFISVAVFISVVFALLYWFNRKGQQRIEKKLNEEDEQD</sequence>
<feature type="transmembrane region" description="Helical" evidence="1">
    <location>
        <begin position="80"/>
        <end position="98"/>
    </location>
</feature>
<name>F0SVR4_SYNGF</name>